<dbReference type="EMBL" id="BSXV01000428">
    <property type="protein sequence ID" value="GME89059.1"/>
    <property type="molecule type" value="Genomic_DNA"/>
</dbReference>
<sequence>MSAENMLILHGPQSLSSFRISNLTNDINKLVNSSVVTSISSCHIHYIHHKNEINKDIKSKLDLLLKYDTPLDLSIENSKKLSNLVEIQNTNTNNNNNNDFTLDQDTYLFRILPRPGTISPWSSKATNIVEVCGLGETIERVERGSAILLQVRPGFPIMDYLKNDNFNCLSSVYDRMTQSLYINENIPKFNDLFELHTPKPLVHVDLLTSKDNLIKANKEMGLALDNGEIEYLIEAFKNTLGRNPSDVELFMFAQVNSEHCRHKIFNADWKLNDEKMDMSLFQMIRNTHKLNPQNTISAYSDNAAIFTGSEGYVFAPDMKNGYKWSSKKEIVHTLIKVETHNHPTAVSPFPGAATGSGGEIRDEAAVGRGSKTKAGLSGFTVSDLLIPGNEKPWELAVGKPKHIASAFDIMIEAPLGSAAFNNEFGRPCITGYFRTLTTTVKNSDKKDEIRGFHKPIMIAGGLGAVRPQLALKSDNKITPGSAIIVLGGQSMLIGLGGGAASSVASGEGSAELDFASVQRGNPEMQRRAQQVIDACNSLGLNSPIQCVHDVGAGGLSNALPELVHDNDLGAIFELRDILSLEPGMSPMEIWCNESQERFVLGVAQHDLDLFKQICERERAPYAVVGTATFEQKLLLKDSLLNTTPIDLDMSVLFGKPPKMSRSDVSKPLLLEPVTTTDIKLNEAVERVLQLPSVGSKSFLITIGDRTVTGLIDRDQFVGPWQVPVADVGVTCTSLGETLIKTGEALAMGEKPTLALISAAASAKMCVAESLLNVVAADVKSLDFVKLSANWMAPASQPGEGANLYEAVKAIGMELCPDLGISIPVGKDSMSMKMSWDNTEVISPMSLVITAFAGVDDTSKTWTPMLQKVSDSVLLYVDLSAKVKKSLGGSALAQVYKQVGNSCPTVHDSQILKGFLNAVIELHKDSEILAYHDVSDGGLFVTLAEMAFASRCGLSINISDELEKDPLTVLFNEELGAVFQIDEKFYYDFVGVFNRHGVSSEYIKMIGSPSFDAFQNISIAVNNTQVYSNSRAELQQLWSTTSYQMQRLRDNPQSADQEFQAILDNSDPGLTYKLTYDPTDDLLISNLPTENKPKVAILREQGVNGQQEMAWCFQQAGFESVDVHMTDIIAGRVTLDEFVGFAACGGFSYGDVLGAGNGWAKSVLYNDKARNEFHKFFNEREDTFAFGACNGCQFLSKIKSLIPGAENWPSFEKNKSEQYEARVATLEVVDENSSDAPSSIFLEGMRGSRIPIAVAHGEGRAYFETEEQLKDFTNQGLIAAKYVDNYGIPTEKYPFNPNGSPNGITGIRTPNGRVLAMMPHPERVVRLESNSYYPANESENWAGYGPWIRLFRNARKWVADKNA</sequence>
<organism evidence="1 2">
    <name type="scientific">Candida boidinii</name>
    <name type="common">Yeast</name>
    <dbReference type="NCBI Taxonomy" id="5477"/>
    <lineage>
        <taxon>Eukaryota</taxon>
        <taxon>Fungi</taxon>
        <taxon>Dikarya</taxon>
        <taxon>Ascomycota</taxon>
        <taxon>Saccharomycotina</taxon>
        <taxon>Pichiomycetes</taxon>
        <taxon>Pichiales</taxon>
        <taxon>Pichiaceae</taxon>
        <taxon>Ogataea</taxon>
        <taxon>Ogataea/Candida clade</taxon>
    </lineage>
</organism>
<comment type="caution">
    <text evidence="1">The sequence shown here is derived from an EMBL/GenBank/DDBJ whole genome shotgun (WGS) entry which is preliminary data.</text>
</comment>
<name>A0ACB5THW1_CANBO</name>
<keyword evidence="2" id="KW-1185">Reference proteome</keyword>
<protein>
    <submittedName>
        <fullName evidence="1">Unnamed protein product</fullName>
    </submittedName>
</protein>
<evidence type="ECO:0000313" key="1">
    <source>
        <dbReference type="EMBL" id="GME89059.1"/>
    </source>
</evidence>
<reference evidence="1" key="1">
    <citation type="submission" date="2023-04" db="EMBL/GenBank/DDBJ databases">
        <title>Candida boidinii NBRC 1967.</title>
        <authorList>
            <person name="Ichikawa N."/>
            <person name="Sato H."/>
            <person name="Tonouchi N."/>
        </authorList>
    </citation>
    <scope>NUCLEOTIDE SEQUENCE</scope>
    <source>
        <strain evidence="1">NBRC 1967</strain>
    </source>
</reference>
<evidence type="ECO:0000313" key="2">
    <source>
        <dbReference type="Proteomes" id="UP001165101"/>
    </source>
</evidence>
<proteinExistence type="predicted"/>
<dbReference type="Proteomes" id="UP001165101">
    <property type="component" value="Unassembled WGS sequence"/>
</dbReference>
<accession>A0ACB5THW1</accession>
<gene>
    <name evidence="1" type="ORF">Cboi01_000123900</name>
</gene>